<feature type="transmembrane region" description="Helical" evidence="1">
    <location>
        <begin position="5"/>
        <end position="23"/>
    </location>
</feature>
<feature type="transmembrane region" description="Helical" evidence="1">
    <location>
        <begin position="280"/>
        <end position="302"/>
    </location>
</feature>
<keyword evidence="1" id="KW-0812">Transmembrane</keyword>
<evidence type="ECO:0000313" key="2">
    <source>
        <dbReference type="EMBL" id="MXQ54082.1"/>
    </source>
</evidence>
<feature type="transmembrane region" description="Helical" evidence="1">
    <location>
        <begin position="29"/>
        <end position="48"/>
    </location>
</feature>
<name>A0A6I4W1F6_9BACL</name>
<dbReference type="Pfam" id="PF14158">
    <property type="entry name" value="YndJ"/>
    <property type="match status" value="1"/>
</dbReference>
<dbReference type="Proteomes" id="UP000430692">
    <property type="component" value="Unassembled WGS sequence"/>
</dbReference>
<evidence type="ECO:0008006" key="4">
    <source>
        <dbReference type="Google" id="ProtNLM"/>
    </source>
</evidence>
<feature type="transmembrane region" description="Helical" evidence="1">
    <location>
        <begin position="185"/>
        <end position="206"/>
    </location>
</feature>
<keyword evidence="1" id="KW-0472">Membrane</keyword>
<comment type="caution">
    <text evidence="2">The sequence shown here is derived from an EMBL/GenBank/DDBJ whole genome shotgun (WGS) entry which is preliminary data.</text>
</comment>
<evidence type="ECO:0000313" key="3">
    <source>
        <dbReference type="Proteomes" id="UP000430692"/>
    </source>
</evidence>
<feature type="transmembrane region" description="Helical" evidence="1">
    <location>
        <begin position="212"/>
        <end position="232"/>
    </location>
</feature>
<evidence type="ECO:0000256" key="1">
    <source>
        <dbReference type="SAM" id="Phobius"/>
    </source>
</evidence>
<accession>A0A6I4W1F6</accession>
<feature type="transmembrane region" description="Helical" evidence="1">
    <location>
        <begin position="244"/>
        <end position="265"/>
    </location>
</feature>
<dbReference type="AlphaFoldDB" id="A0A6I4W1F6"/>
<keyword evidence="3" id="KW-1185">Reference proteome</keyword>
<protein>
    <recommendedName>
        <fullName evidence="4">YndJ-like protein</fullName>
    </recommendedName>
</protein>
<proteinExistence type="predicted"/>
<gene>
    <name evidence="2" type="ORF">GSM42_10215</name>
</gene>
<organism evidence="2 3">
    <name type="scientific">Shimazuella alba</name>
    <dbReference type="NCBI Taxonomy" id="2690964"/>
    <lineage>
        <taxon>Bacteria</taxon>
        <taxon>Bacillati</taxon>
        <taxon>Bacillota</taxon>
        <taxon>Bacilli</taxon>
        <taxon>Bacillales</taxon>
        <taxon>Thermoactinomycetaceae</taxon>
        <taxon>Shimazuella</taxon>
    </lineage>
</organism>
<dbReference type="RefSeq" id="WP_160801443.1">
    <property type="nucleotide sequence ID" value="NZ_WUUL01000006.1"/>
</dbReference>
<keyword evidence="1" id="KW-1133">Transmembrane helix</keyword>
<feature type="transmembrane region" description="Helical" evidence="1">
    <location>
        <begin position="124"/>
        <end position="144"/>
    </location>
</feature>
<feature type="transmembrane region" description="Helical" evidence="1">
    <location>
        <begin position="150"/>
        <end position="173"/>
    </location>
</feature>
<reference evidence="2 3" key="1">
    <citation type="submission" date="2019-12" db="EMBL/GenBank/DDBJ databases">
        <title>Whole-genome analyses of novel actinobacteria.</title>
        <authorList>
            <person name="Sahin N."/>
            <person name="Saygin H."/>
        </authorList>
    </citation>
    <scope>NUCLEOTIDE SEQUENCE [LARGE SCALE GENOMIC DNA]</scope>
    <source>
        <strain evidence="2 3">KC615</strain>
    </source>
</reference>
<dbReference type="InterPro" id="IPR025450">
    <property type="entry name" value="YndJ-like"/>
</dbReference>
<dbReference type="EMBL" id="WUUL01000006">
    <property type="protein sequence ID" value="MXQ54082.1"/>
    <property type="molecule type" value="Genomic_DNA"/>
</dbReference>
<sequence>MDNSFVKNLLISTFLWIVFVALCDGLEKLLLISIFLAIPLLLFLVPTIKRDGSDSRYHSFLMGYHPYVAFTMGLSFIFPSGGMISGILSIPWAIYMSSIAGYGIRRLMERGWHVLEENAIDLGLIYAAIGGISLSTYSFGGSLLHYSGQMLLLTAAHFHFASIFTPVFMGLVGRLLCVDKKSNNLYRWTTFGMIISPFFVGIGIYTNHTVEIIAVLIYTICLFIYSYFILIHISKTIERLTIRLVLQSSAVIVVLTIILSVVYSLSNLLGTSWLSIDQMIWYHGGSNALGFVLVGLIGWVYIKPIENTSLYSLPQTNINGGKIIGKDFLDLHNLSVYKTQYAGLVDNFEKFARNDFFPTQIHPKIRSFYENTVLYDLAAQITWHRGFRFFSKLYKYWSTKIQQINLPTKSEAVIQVDSKIIGVCNEDQYWNKNLRAWIRTYKDTDQTMFLAVYSDYHQDNEQYLHITLPIPRWNLTGILRLEHGADLALQITSLPRRGRKGDEGIYLMIKGFSLRLPLNEHFLIWVDEYGRLQATHRMWLFGIKLLNIEYEISGKYVN</sequence>